<sequence length="550" mass="62192">MAKKGAASKQKKVVKKIPSLLVVGFTQSGKSSLYHNIVKSLKKEKVAFLFDTEKLPESVLKTENCRVLVEDLVISLNNGSMVTVIDEQLLAEFIHDQAVPFDYCVFISGSFDSTILLDLLQCIDEGELAKLADKIDMYNVICTIDCQTFISDLKSKDLLKDRFPIFEDIFKNSLTLKEDNQDSCCDENGVCSKQESDCCNENGVCSKTTTAPEKKDSCCDEKGNCTKEKADPTPVKKDSCCDEKGNCTKEKATPAPVKKDSCCDEKGNCTKATKQPEAKIEEIDSDEEEEEIIEGEIFDDEFDLVKKSEKKISSLIFDQIAASSTIILNKTDLVSKEELEFIQKLLNLISSSRIIITTHSQVGIPALVERAFTIRDYKQENQSLNGLSIVNYYQRKPFHPDRLFELMYTVEGDIDMANAFKGVLLLNGFIWLASDMEQNYIFEIEEKEDTVCPGRPFYSTLKESEWEPMFKEQIKREISLFKYQDRKTELSIIAIDADGFSSEALISKLDKCLLTDAEMELGPNAWKDYENPFAKLGQPLEDEDDYEDEQ</sequence>
<accession>A0A8J4PTW8</accession>
<evidence type="ECO:0000313" key="3">
    <source>
        <dbReference type="Proteomes" id="UP000695562"/>
    </source>
</evidence>
<dbReference type="Proteomes" id="UP000695562">
    <property type="component" value="Unassembled WGS sequence"/>
</dbReference>
<comment type="caution">
    <text evidence="2">The sequence shown here is derived from an EMBL/GenBank/DDBJ whole genome shotgun (WGS) entry which is preliminary data.</text>
</comment>
<reference evidence="2" key="1">
    <citation type="submission" date="2020-01" db="EMBL/GenBank/DDBJ databases">
        <title>Development of genomics and gene disruption for Polysphondylium violaceum indicates a role for the polyketide synthase stlB in stalk morphogenesis.</title>
        <authorList>
            <person name="Narita B."/>
            <person name="Kawabe Y."/>
            <person name="Kin K."/>
            <person name="Saito T."/>
            <person name="Gibbs R."/>
            <person name="Kuspa A."/>
            <person name="Muzny D."/>
            <person name="Queller D."/>
            <person name="Richards S."/>
            <person name="Strassman J."/>
            <person name="Sucgang R."/>
            <person name="Worley K."/>
            <person name="Schaap P."/>
        </authorList>
    </citation>
    <scope>NUCLEOTIDE SEQUENCE</scope>
    <source>
        <strain evidence="2">QSvi11</strain>
    </source>
</reference>
<dbReference type="InterPro" id="IPR027417">
    <property type="entry name" value="P-loop_NTPase"/>
</dbReference>
<dbReference type="SUPFAM" id="SSF52540">
    <property type="entry name" value="P-loop containing nucleoside triphosphate hydrolases"/>
    <property type="match status" value="1"/>
</dbReference>
<evidence type="ECO:0000313" key="2">
    <source>
        <dbReference type="EMBL" id="KAF2073540.1"/>
    </source>
</evidence>
<dbReference type="Gene3D" id="3.40.50.300">
    <property type="entry name" value="P-loop containing nucleotide triphosphate hydrolases"/>
    <property type="match status" value="2"/>
</dbReference>
<dbReference type="Pfam" id="PF02492">
    <property type="entry name" value="cobW"/>
    <property type="match status" value="1"/>
</dbReference>
<evidence type="ECO:0000259" key="1">
    <source>
        <dbReference type="Pfam" id="PF02492"/>
    </source>
</evidence>
<protein>
    <recommendedName>
        <fullName evidence="1">CobW/HypB/UreG nucleotide-binding domain-containing protein</fullName>
    </recommendedName>
</protein>
<dbReference type="OrthoDB" id="258627at2759"/>
<dbReference type="InterPro" id="IPR003495">
    <property type="entry name" value="CobW/HypB/UreG_nucleotide-bd"/>
</dbReference>
<gene>
    <name evidence="2" type="ORF">CYY_005159</name>
</gene>
<dbReference type="AlphaFoldDB" id="A0A8J4PTW8"/>
<dbReference type="InterPro" id="IPR051927">
    <property type="entry name" value="Zn_Chap_cDPG_Synth"/>
</dbReference>
<feature type="domain" description="CobW/HypB/UreG nucleotide-binding" evidence="1">
    <location>
        <begin position="305"/>
        <end position="350"/>
    </location>
</feature>
<dbReference type="PANTHER" id="PTHR43603">
    <property type="entry name" value="COBW DOMAIN-CONTAINING PROTEIN DDB_G0274527"/>
    <property type="match status" value="1"/>
</dbReference>
<dbReference type="PANTHER" id="PTHR43603:SF2">
    <property type="entry name" value="COBW C-TERMINAL DOMAIN-CONTAINING PROTEIN"/>
    <property type="match status" value="1"/>
</dbReference>
<dbReference type="EMBL" id="AJWJ01000198">
    <property type="protein sequence ID" value="KAF2073540.1"/>
    <property type="molecule type" value="Genomic_DNA"/>
</dbReference>
<keyword evidence="3" id="KW-1185">Reference proteome</keyword>
<name>A0A8J4PTW8_9MYCE</name>
<proteinExistence type="predicted"/>
<organism evidence="2 3">
    <name type="scientific">Polysphondylium violaceum</name>
    <dbReference type="NCBI Taxonomy" id="133409"/>
    <lineage>
        <taxon>Eukaryota</taxon>
        <taxon>Amoebozoa</taxon>
        <taxon>Evosea</taxon>
        <taxon>Eumycetozoa</taxon>
        <taxon>Dictyostelia</taxon>
        <taxon>Dictyosteliales</taxon>
        <taxon>Dictyosteliaceae</taxon>
        <taxon>Polysphondylium</taxon>
    </lineage>
</organism>